<dbReference type="Pfam" id="PF07690">
    <property type="entry name" value="MFS_1"/>
    <property type="match status" value="1"/>
</dbReference>
<feature type="transmembrane region" description="Helical" evidence="5">
    <location>
        <begin position="26"/>
        <end position="46"/>
    </location>
</feature>
<comment type="subcellular location">
    <subcellularLocation>
        <location evidence="1">Membrane</location>
        <topology evidence="1">Multi-pass membrane protein</topology>
    </subcellularLocation>
</comment>
<feature type="transmembrane region" description="Helical" evidence="5">
    <location>
        <begin position="340"/>
        <end position="362"/>
    </location>
</feature>
<dbReference type="InterPro" id="IPR011701">
    <property type="entry name" value="MFS"/>
</dbReference>
<name>A0A8S3QXF8_MYTED</name>
<dbReference type="Gene3D" id="1.20.1250.20">
    <property type="entry name" value="MFS general substrate transporter like domains"/>
    <property type="match status" value="2"/>
</dbReference>
<feature type="transmembrane region" description="Helical" evidence="5">
    <location>
        <begin position="216"/>
        <end position="238"/>
    </location>
</feature>
<feature type="transmembrane region" description="Helical" evidence="5">
    <location>
        <begin position="432"/>
        <end position="448"/>
    </location>
</feature>
<evidence type="ECO:0000256" key="5">
    <source>
        <dbReference type="SAM" id="Phobius"/>
    </source>
</evidence>
<dbReference type="EMBL" id="CAJPWZ010000866">
    <property type="protein sequence ID" value="CAG2201802.1"/>
    <property type="molecule type" value="Genomic_DNA"/>
</dbReference>
<feature type="transmembrane region" description="Helical" evidence="5">
    <location>
        <begin position="407"/>
        <end position="426"/>
    </location>
</feature>
<feature type="transmembrane region" description="Helical" evidence="5">
    <location>
        <begin position="374"/>
        <end position="395"/>
    </location>
</feature>
<organism evidence="6 7">
    <name type="scientific">Mytilus edulis</name>
    <name type="common">Blue mussel</name>
    <dbReference type="NCBI Taxonomy" id="6550"/>
    <lineage>
        <taxon>Eukaryota</taxon>
        <taxon>Metazoa</taxon>
        <taxon>Spiralia</taxon>
        <taxon>Lophotrochozoa</taxon>
        <taxon>Mollusca</taxon>
        <taxon>Bivalvia</taxon>
        <taxon>Autobranchia</taxon>
        <taxon>Pteriomorphia</taxon>
        <taxon>Mytilida</taxon>
        <taxon>Mytiloidea</taxon>
        <taxon>Mytilidae</taxon>
        <taxon>Mytilinae</taxon>
        <taxon>Mytilus</taxon>
    </lineage>
</organism>
<keyword evidence="2 5" id="KW-0812">Transmembrane</keyword>
<dbReference type="Proteomes" id="UP000683360">
    <property type="component" value="Unassembled WGS sequence"/>
</dbReference>
<accession>A0A8S3QXF8</accession>
<evidence type="ECO:0000313" key="6">
    <source>
        <dbReference type="EMBL" id="CAG2201802.1"/>
    </source>
</evidence>
<feature type="transmembrane region" description="Helical" evidence="5">
    <location>
        <begin position="186"/>
        <end position="204"/>
    </location>
</feature>
<dbReference type="AlphaFoldDB" id="A0A8S3QXF8"/>
<keyword evidence="4 5" id="KW-0472">Membrane</keyword>
<dbReference type="InterPro" id="IPR036259">
    <property type="entry name" value="MFS_trans_sf"/>
</dbReference>
<dbReference type="GO" id="GO:0016020">
    <property type="term" value="C:membrane"/>
    <property type="evidence" value="ECO:0007669"/>
    <property type="project" value="UniProtKB-SubCell"/>
</dbReference>
<dbReference type="OrthoDB" id="6100430at2759"/>
<dbReference type="SUPFAM" id="SSF103473">
    <property type="entry name" value="MFS general substrate transporter"/>
    <property type="match status" value="1"/>
</dbReference>
<protein>
    <submittedName>
        <fullName evidence="6">SLC22A4_5</fullName>
    </submittedName>
</protein>
<evidence type="ECO:0000256" key="2">
    <source>
        <dbReference type="ARBA" id="ARBA00022692"/>
    </source>
</evidence>
<keyword evidence="7" id="KW-1185">Reference proteome</keyword>
<dbReference type="GO" id="GO:0022857">
    <property type="term" value="F:transmembrane transporter activity"/>
    <property type="evidence" value="ECO:0007669"/>
    <property type="project" value="InterPro"/>
</dbReference>
<proteinExistence type="predicted"/>
<comment type="caution">
    <text evidence="6">The sequence shown here is derived from an EMBL/GenBank/DDBJ whole genome shotgun (WGS) entry which is preliminary data.</text>
</comment>
<gene>
    <name evidence="6" type="ORF">MEDL_16393</name>
</gene>
<evidence type="ECO:0000256" key="3">
    <source>
        <dbReference type="ARBA" id="ARBA00022989"/>
    </source>
</evidence>
<sequence length="482" mass="54148">MAESIDVDNVLRALGKYKRYTIIQIIYNYFICVYLIAFPMLVYVLVGYSPPHRCKPLNDDLYKYGLTDSINVTYTVIAEENCHTVLSLNISNTTQTMNLPCIEGYVYDINQETFVTEWNLVCDKAGLGELTQTIFTAGQAVGALLFPSLSDRFGRKPVSITAMLSVTILSFVASFSNFFVYTVLKFFTGAIQQGVGLTMAVYLLEQVPRENRGFVSALGSFGWGTSMIGISAVGYFMQNMSWRYVQMVSGLNGLHAIATFWILDESLRWLIANKKMTKARLQVKKIARINKVNVDDVLPLLEDEIEITSPLKEPDLLVNVDKQDRNPNRENLFTILQHKLLLKTTGIMAFTWFTNSLVYFGLTFTSTQLAGDRHFNFFLNVAVETPAMITFMILYSQRNIGIGLGSMSGRVGGMLAPYATMLATYIEWAPGIIFGVCCGVATLLQLLLPETSGKELPQSVRELREWDKQRGLKFKANETKET</sequence>
<keyword evidence="3 5" id="KW-1133">Transmembrane helix</keyword>
<evidence type="ECO:0000256" key="4">
    <source>
        <dbReference type="ARBA" id="ARBA00023136"/>
    </source>
</evidence>
<evidence type="ECO:0000313" key="7">
    <source>
        <dbReference type="Proteomes" id="UP000683360"/>
    </source>
</evidence>
<evidence type="ECO:0000256" key="1">
    <source>
        <dbReference type="ARBA" id="ARBA00004141"/>
    </source>
</evidence>
<reference evidence="6" key="1">
    <citation type="submission" date="2021-03" db="EMBL/GenBank/DDBJ databases">
        <authorList>
            <person name="Bekaert M."/>
        </authorList>
    </citation>
    <scope>NUCLEOTIDE SEQUENCE</scope>
</reference>
<dbReference type="PANTHER" id="PTHR24064">
    <property type="entry name" value="SOLUTE CARRIER FAMILY 22 MEMBER"/>
    <property type="match status" value="1"/>
</dbReference>
<feature type="transmembrane region" description="Helical" evidence="5">
    <location>
        <begin position="158"/>
        <end position="180"/>
    </location>
</feature>